<evidence type="ECO:0000256" key="1">
    <source>
        <dbReference type="SAM" id="MobiDB-lite"/>
    </source>
</evidence>
<evidence type="ECO:0000313" key="3">
    <source>
        <dbReference type="Proteomes" id="UP001217918"/>
    </source>
</evidence>
<dbReference type="SUPFAM" id="SSF53254">
    <property type="entry name" value="Phosphoglycerate mutase-like"/>
    <property type="match status" value="1"/>
</dbReference>
<dbReference type="Gene3D" id="3.40.50.1240">
    <property type="entry name" value="Phosphoglycerate mutase-like"/>
    <property type="match status" value="1"/>
</dbReference>
<sequence length="169" mass="19351">MAENGAKPNGLCNGQQQQQQEEEQQRQQQPQTYDFSLEYGHFVDYAQAANASPHLGSPGITAHHHFGIIGDYGICPNTDLDMTQNGQPWPGFRATVDFLNRRDKPQGIQYKVLFFLRHAEASHNLAESLYGPECYWNNWAHWDGDRRLAWVDAKLTERGEYQAFLLQKA</sequence>
<protein>
    <submittedName>
        <fullName evidence="2">Uncharacterized protein</fullName>
    </submittedName>
</protein>
<proteinExistence type="predicted"/>
<dbReference type="Proteomes" id="UP001217918">
    <property type="component" value="Unassembled WGS sequence"/>
</dbReference>
<name>A0AAD9MFT3_9PEZI</name>
<dbReference type="InterPro" id="IPR029033">
    <property type="entry name" value="His_PPase_superfam"/>
</dbReference>
<dbReference type="EMBL" id="JAQQPM010000005">
    <property type="protein sequence ID" value="KAK2071311.1"/>
    <property type="molecule type" value="Genomic_DNA"/>
</dbReference>
<dbReference type="AlphaFoldDB" id="A0AAD9MFT3"/>
<evidence type="ECO:0000313" key="2">
    <source>
        <dbReference type="EMBL" id="KAK2071311.1"/>
    </source>
</evidence>
<comment type="caution">
    <text evidence="2">The sequence shown here is derived from an EMBL/GenBank/DDBJ whole genome shotgun (WGS) entry which is preliminary data.</text>
</comment>
<keyword evidence="3" id="KW-1185">Reference proteome</keyword>
<organism evidence="2 3">
    <name type="scientific">Phyllachora maydis</name>
    <dbReference type="NCBI Taxonomy" id="1825666"/>
    <lineage>
        <taxon>Eukaryota</taxon>
        <taxon>Fungi</taxon>
        <taxon>Dikarya</taxon>
        <taxon>Ascomycota</taxon>
        <taxon>Pezizomycotina</taxon>
        <taxon>Sordariomycetes</taxon>
        <taxon>Sordariomycetidae</taxon>
        <taxon>Phyllachorales</taxon>
        <taxon>Phyllachoraceae</taxon>
        <taxon>Phyllachora</taxon>
    </lineage>
</organism>
<accession>A0AAD9MFT3</accession>
<feature type="region of interest" description="Disordered" evidence="1">
    <location>
        <begin position="1"/>
        <end position="30"/>
    </location>
</feature>
<gene>
    <name evidence="2" type="ORF">P8C59_005747</name>
</gene>
<reference evidence="2" key="1">
    <citation type="journal article" date="2023" name="Mol. Plant Microbe Interact.">
        <title>Elucidating the Obligate Nature and Biological Capacity of an Invasive Fungal Corn Pathogen.</title>
        <authorList>
            <person name="MacCready J.S."/>
            <person name="Roggenkamp E.M."/>
            <person name="Gdanetz K."/>
            <person name="Chilvers M.I."/>
        </authorList>
    </citation>
    <scope>NUCLEOTIDE SEQUENCE</scope>
    <source>
        <strain evidence="2">PM02</strain>
    </source>
</reference>